<evidence type="ECO:0000313" key="1">
    <source>
        <dbReference type="EMBL" id="GIY71003.1"/>
    </source>
</evidence>
<name>A0AAV4VLM5_CAEEX</name>
<dbReference type="AlphaFoldDB" id="A0AAV4VLM5"/>
<protein>
    <submittedName>
        <fullName evidence="1">Uncharacterized protein</fullName>
    </submittedName>
</protein>
<organism evidence="1 2">
    <name type="scientific">Caerostris extrusa</name>
    <name type="common">Bark spider</name>
    <name type="synonym">Caerostris bankana</name>
    <dbReference type="NCBI Taxonomy" id="172846"/>
    <lineage>
        <taxon>Eukaryota</taxon>
        <taxon>Metazoa</taxon>
        <taxon>Ecdysozoa</taxon>
        <taxon>Arthropoda</taxon>
        <taxon>Chelicerata</taxon>
        <taxon>Arachnida</taxon>
        <taxon>Araneae</taxon>
        <taxon>Araneomorphae</taxon>
        <taxon>Entelegynae</taxon>
        <taxon>Araneoidea</taxon>
        <taxon>Araneidae</taxon>
        <taxon>Caerostris</taxon>
    </lineage>
</organism>
<dbReference type="Proteomes" id="UP001054945">
    <property type="component" value="Unassembled WGS sequence"/>
</dbReference>
<keyword evidence="2" id="KW-1185">Reference proteome</keyword>
<accession>A0AAV4VLM5</accession>
<proteinExistence type="predicted"/>
<sequence>MGTICCFTEKTVEVCPLPSMMHASSRSVNSAIVVIKDSSQKQLVFPEYSDSHVASIVREEFLLRPAFGPQLIQGTPLHGTKNMFLSTLFRYKGCDWVFWTEAVLSMAFRVFLSNNSITIADDFKMIGLVLGTFQLQFNRGIFSIILNGNCYALTTMRRLLRWCQPTDSCIPQ</sequence>
<dbReference type="EMBL" id="BPLR01014740">
    <property type="protein sequence ID" value="GIY71003.1"/>
    <property type="molecule type" value="Genomic_DNA"/>
</dbReference>
<gene>
    <name evidence="1" type="ORF">CEXT_93371</name>
</gene>
<evidence type="ECO:0000313" key="2">
    <source>
        <dbReference type="Proteomes" id="UP001054945"/>
    </source>
</evidence>
<reference evidence="1 2" key="1">
    <citation type="submission" date="2021-06" db="EMBL/GenBank/DDBJ databases">
        <title>Caerostris extrusa draft genome.</title>
        <authorList>
            <person name="Kono N."/>
            <person name="Arakawa K."/>
        </authorList>
    </citation>
    <scope>NUCLEOTIDE SEQUENCE [LARGE SCALE GENOMIC DNA]</scope>
</reference>
<comment type="caution">
    <text evidence="1">The sequence shown here is derived from an EMBL/GenBank/DDBJ whole genome shotgun (WGS) entry which is preliminary data.</text>
</comment>